<evidence type="ECO:0000313" key="1">
    <source>
        <dbReference type="EMBL" id="RDE24908.1"/>
    </source>
</evidence>
<name>A0A369WS05_9GAMM</name>
<organism evidence="1 2">
    <name type="scientific">Motiliproteus coralliicola</name>
    <dbReference type="NCBI Taxonomy" id="2283196"/>
    <lineage>
        <taxon>Bacteria</taxon>
        <taxon>Pseudomonadati</taxon>
        <taxon>Pseudomonadota</taxon>
        <taxon>Gammaproteobacteria</taxon>
        <taxon>Oceanospirillales</taxon>
        <taxon>Oceanospirillaceae</taxon>
        <taxon>Motiliproteus</taxon>
    </lineage>
</organism>
<dbReference type="PANTHER" id="PTHR47017">
    <property type="entry name" value="ACYL-COA"/>
    <property type="match status" value="1"/>
</dbReference>
<dbReference type="InterPro" id="IPR016181">
    <property type="entry name" value="Acyl_CoA_acyltransferase"/>
</dbReference>
<dbReference type="Pfam" id="PF04339">
    <property type="entry name" value="FemAB_like"/>
    <property type="match status" value="1"/>
</dbReference>
<sequence>MPAANYDLIDQLQPTTLPVEQQTLFSAAFLEAFESSGCLNPQSGWLTQHLTARSLNGAQEAFLPLYLKQHSYGEYVFDWLWADASERAGLRYYPKLISAIPYTPCPGPRLGLSEPDAASLVPALLEQLLDHIDQQQASSWHLLFADRQSRELIQQHWPAPQTLLERFDCQYHWFNRDYTSFDDFLAQLRSQKRKSLKRERRKIEQQGLNLHRLSGAQISDKLIDAFYDFYALTYHQRGRQPYLNRRFFEHLRQRLADKMLLVAAVDDSRTNSPLVGCALFLFDQNTLYGRWWGGLPGYDCLHFEACYYQGIEFAIERGLQRFDPGTQGEHKLIRGFEPIRTCSLHWLRHPGLHQGVERWLAQERRQVEAYIEQARGLLPYRQSNC</sequence>
<reference evidence="1 2" key="1">
    <citation type="submission" date="2018-07" db="EMBL/GenBank/DDBJ databases">
        <title>Motiliproteus coralliicola sp. nov., a bacterium isolated from Coral.</title>
        <authorList>
            <person name="Wang G."/>
        </authorList>
    </citation>
    <scope>NUCLEOTIDE SEQUENCE [LARGE SCALE GENOMIC DNA]</scope>
    <source>
        <strain evidence="1 2">C34</strain>
    </source>
</reference>
<dbReference type="Proteomes" id="UP000253769">
    <property type="component" value="Unassembled WGS sequence"/>
</dbReference>
<keyword evidence="1" id="KW-0808">Transferase</keyword>
<comment type="caution">
    <text evidence="1">The sequence shown here is derived from an EMBL/GenBank/DDBJ whole genome shotgun (WGS) entry which is preliminary data.</text>
</comment>
<evidence type="ECO:0000313" key="2">
    <source>
        <dbReference type="Proteomes" id="UP000253769"/>
    </source>
</evidence>
<accession>A0A369WS05</accession>
<dbReference type="RefSeq" id="WP_114694500.1">
    <property type="nucleotide sequence ID" value="NZ_QQOH01000001.1"/>
</dbReference>
<dbReference type="Gene3D" id="3.40.630.30">
    <property type="match status" value="1"/>
</dbReference>
<dbReference type="OrthoDB" id="9776898at2"/>
<dbReference type="GO" id="GO:0016740">
    <property type="term" value="F:transferase activity"/>
    <property type="evidence" value="ECO:0007669"/>
    <property type="project" value="UniProtKB-KW"/>
</dbReference>
<proteinExistence type="predicted"/>
<dbReference type="SUPFAM" id="SSF55729">
    <property type="entry name" value="Acyl-CoA N-acyltransferases (Nat)"/>
    <property type="match status" value="1"/>
</dbReference>
<protein>
    <submittedName>
        <fullName evidence="1">N-acetyltransferase</fullName>
    </submittedName>
</protein>
<dbReference type="AlphaFoldDB" id="A0A369WS05"/>
<dbReference type="InterPro" id="IPR007434">
    <property type="entry name" value="FemAB-like"/>
</dbReference>
<dbReference type="EMBL" id="QQOH01000001">
    <property type="protein sequence ID" value="RDE24908.1"/>
    <property type="molecule type" value="Genomic_DNA"/>
</dbReference>
<dbReference type="PANTHER" id="PTHR47017:SF1">
    <property type="entry name" value="ACYL-COA"/>
    <property type="match status" value="1"/>
</dbReference>
<keyword evidence="2" id="KW-1185">Reference proteome</keyword>
<gene>
    <name evidence="1" type="ORF">DV711_04820</name>
</gene>